<gene>
    <name evidence="8" type="ORF">C0Q70_03993</name>
</gene>
<dbReference type="STRING" id="400727.A0A2T7PUC9"/>
<dbReference type="SUPFAM" id="SSF57850">
    <property type="entry name" value="RING/U-box"/>
    <property type="match status" value="1"/>
</dbReference>
<evidence type="ECO:0000256" key="1">
    <source>
        <dbReference type="ARBA" id="ARBA00022723"/>
    </source>
</evidence>
<dbReference type="InterPro" id="IPR013083">
    <property type="entry name" value="Znf_RING/FYVE/PHD"/>
</dbReference>
<name>A0A2T7PUC9_POMCA</name>
<reference evidence="8 9" key="1">
    <citation type="submission" date="2018-04" db="EMBL/GenBank/DDBJ databases">
        <title>The genome of golden apple snail Pomacea canaliculata provides insight into stress tolerance and invasive adaptation.</title>
        <authorList>
            <person name="Liu C."/>
            <person name="Liu B."/>
            <person name="Ren Y."/>
            <person name="Zhang Y."/>
            <person name="Wang H."/>
            <person name="Li S."/>
            <person name="Jiang F."/>
            <person name="Yin L."/>
            <person name="Zhang G."/>
            <person name="Qian W."/>
            <person name="Fan W."/>
        </authorList>
    </citation>
    <scope>NUCLEOTIDE SEQUENCE [LARGE SCALE GENOMIC DNA]</scope>
    <source>
        <strain evidence="8">SZHN2017</strain>
        <tissue evidence="8">Muscle</tissue>
    </source>
</reference>
<dbReference type="EMBL" id="PZQS01000002">
    <property type="protein sequence ID" value="PVD37000.1"/>
    <property type="molecule type" value="Genomic_DNA"/>
</dbReference>
<dbReference type="OMA" id="RSKYIQP"/>
<dbReference type="Gene3D" id="3.30.40.10">
    <property type="entry name" value="Zinc/RING finger domain, C3HC4 (zinc finger)"/>
    <property type="match status" value="1"/>
</dbReference>
<evidence type="ECO:0000256" key="2">
    <source>
        <dbReference type="ARBA" id="ARBA00022771"/>
    </source>
</evidence>
<proteinExistence type="predicted"/>
<dbReference type="AlphaFoldDB" id="A0A2T7PUC9"/>
<evidence type="ECO:0000259" key="7">
    <source>
        <dbReference type="PROSITE" id="PS50089"/>
    </source>
</evidence>
<feature type="coiled-coil region" evidence="5">
    <location>
        <begin position="81"/>
        <end position="167"/>
    </location>
</feature>
<sequence length="469" mass="53018">MRAQCCICADLFVHDDEKDIAATPCGHIFHEQCLARWLASSSTCPSCRMHLARASVIPKLYFDLGDEAKEEIDPDKLSNELQALRAKISKVKHKKAKTKEQINDLKKKLKNKEEETENLGLLLKREQDVVATQQKILQQYELQQQAVMTERSELKKIQRKLSELQQVEVLVKGTESEAEAILQQNSEGDRACLQQLARYCAVLKREYEQAKTEKKSLKEQVEKYRQTNFTISRELTTIKAEVSLLRDQLSRSEDDLKHVEKANTHLKTKLNRMKLGKKHPAETSGSFLDTPEQKDSWVEIFTETPKLDRMEGNCADGFSTPKMTKPSDSDLTLIPQENFTPDLFIDSPVTKVKKTSDENRKVVKVSSAHVSKAPKRVCLEADQIVDALPLSMLNIMKKRQTAGQLLSSTVIRKDYNGLGGTSTFTQPLGPPKLANFKLTSKATKRTKPVNKGLQTKPPLPTLDSFIDLT</sequence>
<evidence type="ECO:0000256" key="6">
    <source>
        <dbReference type="SAM" id="MobiDB-lite"/>
    </source>
</evidence>
<dbReference type="PANTHER" id="PTHR46569">
    <property type="entry name" value="E3 UBIQUITIN-PROTEIN LIGASE TRAIP"/>
    <property type="match status" value="1"/>
</dbReference>
<evidence type="ECO:0000313" key="9">
    <source>
        <dbReference type="Proteomes" id="UP000245119"/>
    </source>
</evidence>
<keyword evidence="1" id="KW-0479">Metal-binding</keyword>
<dbReference type="GO" id="GO:0090734">
    <property type="term" value="C:site of DNA damage"/>
    <property type="evidence" value="ECO:0007669"/>
    <property type="project" value="TreeGrafter"/>
</dbReference>
<dbReference type="PROSITE" id="PS50089">
    <property type="entry name" value="ZF_RING_2"/>
    <property type="match status" value="1"/>
</dbReference>
<dbReference type="InterPro" id="IPR001841">
    <property type="entry name" value="Znf_RING"/>
</dbReference>
<protein>
    <recommendedName>
        <fullName evidence="7">RING-type domain-containing protein</fullName>
    </recommendedName>
</protein>
<organism evidence="8 9">
    <name type="scientific">Pomacea canaliculata</name>
    <name type="common">Golden apple snail</name>
    <dbReference type="NCBI Taxonomy" id="400727"/>
    <lineage>
        <taxon>Eukaryota</taxon>
        <taxon>Metazoa</taxon>
        <taxon>Spiralia</taxon>
        <taxon>Lophotrochozoa</taxon>
        <taxon>Mollusca</taxon>
        <taxon>Gastropoda</taxon>
        <taxon>Caenogastropoda</taxon>
        <taxon>Architaenioglossa</taxon>
        <taxon>Ampullarioidea</taxon>
        <taxon>Ampullariidae</taxon>
        <taxon>Pomacea</taxon>
    </lineage>
</organism>
<dbReference type="Proteomes" id="UP000245119">
    <property type="component" value="Linkage Group LG2"/>
</dbReference>
<keyword evidence="5" id="KW-0175">Coiled coil</keyword>
<evidence type="ECO:0000256" key="5">
    <source>
        <dbReference type="SAM" id="Coils"/>
    </source>
</evidence>
<evidence type="ECO:0000313" key="8">
    <source>
        <dbReference type="EMBL" id="PVD37000.1"/>
    </source>
</evidence>
<accession>A0A2T7PUC9</accession>
<evidence type="ECO:0000256" key="3">
    <source>
        <dbReference type="ARBA" id="ARBA00022833"/>
    </source>
</evidence>
<dbReference type="PANTHER" id="PTHR46569:SF1">
    <property type="entry name" value="E3 UBIQUITIN-PROTEIN LIGASE RFWD3-RELATED"/>
    <property type="match status" value="1"/>
</dbReference>
<evidence type="ECO:0000256" key="4">
    <source>
        <dbReference type="PROSITE-ProRule" id="PRU00175"/>
    </source>
</evidence>
<keyword evidence="9" id="KW-1185">Reference proteome</keyword>
<dbReference type="SMART" id="SM00744">
    <property type="entry name" value="RINGv"/>
    <property type="match status" value="1"/>
</dbReference>
<dbReference type="Pfam" id="PF13639">
    <property type="entry name" value="zf-RING_2"/>
    <property type="match status" value="1"/>
</dbReference>
<comment type="caution">
    <text evidence="8">The sequence shown here is derived from an EMBL/GenBank/DDBJ whole genome shotgun (WGS) entry which is preliminary data.</text>
</comment>
<feature type="domain" description="RING-type" evidence="7">
    <location>
        <begin position="5"/>
        <end position="48"/>
    </location>
</feature>
<dbReference type="GO" id="GO:0008270">
    <property type="term" value="F:zinc ion binding"/>
    <property type="evidence" value="ECO:0007669"/>
    <property type="project" value="UniProtKB-KW"/>
</dbReference>
<dbReference type="GO" id="GO:0031297">
    <property type="term" value="P:replication fork processing"/>
    <property type="evidence" value="ECO:0007669"/>
    <property type="project" value="TreeGrafter"/>
</dbReference>
<feature type="coiled-coil region" evidence="5">
    <location>
        <begin position="193"/>
        <end position="262"/>
    </location>
</feature>
<keyword evidence="3" id="KW-0862">Zinc</keyword>
<dbReference type="OrthoDB" id="8062037at2759"/>
<dbReference type="GO" id="GO:0061630">
    <property type="term" value="F:ubiquitin protein ligase activity"/>
    <property type="evidence" value="ECO:0007669"/>
    <property type="project" value="TreeGrafter"/>
</dbReference>
<dbReference type="SMART" id="SM00184">
    <property type="entry name" value="RING"/>
    <property type="match status" value="1"/>
</dbReference>
<dbReference type="GO" id="GO:0016567">
    <property type="term" value="P:protein ubiquitination"/>
    <property type="evidence" value="ECO:0007669"/>
    <property type="project" value="TreeGrafter"/>
</dbReference>
<dbReference type="GO" id="GO:0005634">
    <property type="term" value="C:nucleus"/>
    <property type="evidence" value="ECO:0007669"/>
    <property type="project" value="TreeGrafter"/>
</dbReference>
<feature type="region of interest" description="Disordered" evidence="6">
    <location>
        <begin position="445"/>
        <end position="469"/>
    </location>
</feature>
<dbReference type="InterPro" id="IPR011016">
    <property type="entry name" value="Znf_RING-CH"/>
</dbReference>
<dbReference type="InterPro" id="IPR052639">
    <property type="entry name" value="TRAIP_ubiq-protein_ligase"/>
</dbReference>
<keyword evidence="2 4" id="KW-0863">Zinc-finger</keyword>